<evidence type="ECO:0000313" key="2">
    <source>
        <dbReference type="Proteomes" id="UP000612282"/>
    </source>
</evidence>
<comment type="caution">
    <text evidence="1">The sequence shown here is derived from an EMBL/GenBank/DDBJ whole genome shotgun (WGS) entry which is preliminary data.</text>
</comment>
<sequence length="113" mass="11999">MSPVPVSANPARLAVGAVGRPVAVVLGLRFGLANQAVRVRVESTDAGRAWHTRVLADAPAAETSLVGIIASMYLPKVVSGAGPGVYVLIYRADDVFDVRYSADGRTWRELRLP</sequence>
<dbReference type="EMBL" id="BOMG01000032">
    <property type="protein sequence ID" value="GID53585.1"/>
    <property type="molecule type" value="Genomic_DNA"/>
</dbReference>
<dbReference type="InterPro" id="IPR036278">
    <property type="entry name" value="Sialidase_sf"/>
</dbReference>
<accession>A0ABQ3X4Y6</accession>
<dbReference type="Proteomes" id="UP000612282">
    <property type="component" value="Unassembled WGS sequence"/>
</dbReference>
<gene>
    <name evidence="1" type="ORF">Aco03nite_019890</name>
</gene>
<name>A0ABQ3X4Y6_9ACTN</name>
<keyword evidence="2" id="KW-1185">Reference proteome</keyword>
<protein>
    <submittedName>
        <fullName evidence="1">Uncharacterized protein</fullName>
    </submittedName>
</protein>
<reference evidence="1 2" key="1">
    <citation type="submission" date="2021-01" db="EMBL/GenBank/DDBJ databases">
        <title>Whole genome shotgun sequence of Actinoplanes couchii NBRC 106145.</title>
        <authorList>
            <person name="Komaki H."/>
            <person name="Tamura T."/>
        </authorList>
    </citation>
    <scope>NUCLEOTIDE SEQUENCE [LARGE SCALE GENOMIC DNA]</scope>
    <source>
        <strain evidence="1 2">NBRC 106145</strain>
    </source>
</reference>
<proteinExistence type="predicted"/>
<organism evidence="1 2">
    <name type="scientific">Actinoplanes couchii</name>
    <dbReference type="NCBI Taxonomy" id="403638"/>
    <lineage>
        <taxon>Bacteria</taxon>
        <taxon>Bacillati</taxon>
        <taxon>Actinomycetota</taxon>
        <taxon>Actinomycetes</taxon>
        <taxon>Micromonosporales</taxon>
        <taxon>Micromonosporaceae</taxon>
        <taxon>Actinoplanes</taxon>
    </lineage>
</organism>
<evidence type="ECO:0000313" key="1">
    <source>
        <dbReference type="EMBL" id="GID53585.1"/>
    </source>
</evidence>
<dbReference type="SUPFAM" id="SSF50939">
    <property type="entry name" value="Sialidases"/>
    <property type="match status" value="1"/>
</dbReference>